<dbReference type="EMBL" id="FPJE01000021">
    <property type="protein sequence ID" value="SFW68894.1"/>
    <property type="molecule type" value="Genomic_DNA"/>
</dbReference>
<evidence type="ECO:0000256" key="14">
    <source>
        <dbReference type="SAM" id="SignalP"/>
    </source>
</evidence>
<evidence type="ECO:0000256" key="12">
    <source>
        <dbReference type="PROSITE-ProRule" id="PRU01360"/>
    </source>
</evidence>
<dbReference type="SUPFAM" id="SSF56935">
    <property type="entry name" value="Porins"/>
    <property type="match status" value="1"/>
</dbReference>
<dbReference type="RefSeq" id="WP_072318520.1">
    <property type="nucleotide sequence ID" value="NZ_FPJE01000021.1"/>
</dbReference>
<dbReference type="InterPro" id="IPR008969">
    <property type="entry name" value="CarboxyPept-like_regulatory"/>
</dbReference>
<evidence type="ECO:0000256" key="5">
    <source>
        <dbReference type="ARBA" id="ARBA00022692"/>
    </source>
</evidence>
<evidence type="ECO:0000256" key="4">
    <source>
        <dbReference type="ARBA" id="ARBA00022496"/>
    </source>
</evidence>
<dbReference type="SUPFAM" id="SSF49464">
    <property type="entry name" value="Carboxypeptidase regulatory domain-like"/>
    <property type="match status" value="1"/>
</dbReference>
<evidence type="ECO:0000256" key="2">
    <source>
        <dbReference type="ARBA" id="ARBA00022448"/>
    </source>
</evidence>
<evidence type="ECO:0000256" key="6">
    <source>
        <dbReference type="ARBA" id="ARBA00022729"/>
    </source>
</evidence>
<feature type="signal peptide" evidence="14">
    <location>
        <begin position="1"/>
        <end position="36"/>
    </location>
</feature>
<evidence type="ECO:0000256" key="8">
    <source>
        <dbReference type="ARBA" id="ARBA00023077"/>
    </source>
</evidence>
<dbReference type="GO" id="GO:0015344">
    <property type="term" value="F:siderophore uptake transmembrane transporter activity"/>
    <property type="evidence" value="ECO:0007669"/>
    <property type="project" value="TreeGrafter"/>
</dbReference>
<evidence type="ECO:0000256" key="7">
    <source>
        <dbReference type="ARBA" id="ARBA00023004"/>
    </source>
</evidence>
<dbReference type="Gene3D" id="2.170.130.10">
    <property type="entry name" value="TonB-dependent receptor, plug domain"/>
    <property type="match status" value="1"/>
</dbReference>
<keyword evidence="11 12" id="KW-0998">Cell outer membrane</keyword>
<gene>
    <name evidence="16" type="ORF">SAMN02927921_03337</name>
</gene>
<sequence>MKKLLKRKSNFQLLKFDLKMKLSALFLFTALFTMHANTSYSQHSKVSLHVSQKSVRQVLEQIERKTDYQFVYKLDDVDLNRKISLKVSNELISKVLDVIFKGSETEYAILDKQVFLVRKKHQSMSVPTVPGHKTSQPLQLQITGVIVDDQGIPLPAVNIIEKGTDNGTSSDFDGNYTISVSDGAVLLFSAMGFKPQEIAVSGQTTIDVKLLPNTEQLGEVVVTALGIKKEKRALTYAVTEVGGDQFTQAKETNLANALSGRIAGVNVSSLATGAGGSSRVVIRGNTSLSGDNQPLYVINGMPMDNTTMGGSASTSGGGFNIDHGDGTGGINPDDIESISVLKGATAAALYGSRASNGAIIITTKKGALQTGLGIEVNSSFTLDSPMDFTDWQYVYGQGNGGQKPSNQSEAVTWGRRNWGALIDGSTYIAFDGKEHPYTAKKNNIKNFYNTGTTFTNTVAVSGGGETTSYRFSASDTDNKGLVPNNSFNRRIFSLNFNSRIGEKLTLEGMVQFNKSKAYNKSSAGDATGNPNWVNMLANTVDARWLDPGYDENGTEIEWNETPYASNPYFVANKFKNNEVRDRFIGQFALNYQITEDLSVKGSVSKDYTNFNFTAILPTGTLYTNNAAGEYHGFDLIVSETNSMLNINYNKDISEDINLGAMVGGNIRKYKNEQTSFDGTQFIIPFFYSFTNLVTSTTIPTNKHLTTNSIFASFDLSYKNFLYFNATAREDWFSTLTASDGSNSNNSIFYPSLGAGFIFSEVIKLPEWFRYGKLRGSWAQVGGGLPDPYTLNESYTMVPSSGEPLQQVTQVSGQRLLANSNLRPYTSTTYEFGIEAKMFDNRFGFDIAYYNKTTTDDIVNAQLPVTTGYEYTYFNVGKVENKGVEITLDGAPVRSDSFSWDVNYNLAYNDSKVLQLAEGLSTISVASSVGGWAEIHHEVGEPFGVIKGYTMLRDDDGNIVYDTSSGFPVKSELKKIGNSVAPLSMGLNNHFKYKNFSLDVLIDGKFGNDVFSVLNVYATRFGLSKRTLEGREEGLTLTGVDESGNPYTNYIPSTDIRSYYQNMKNYSDHFIYDGSFVKLRQVVLSYNIPVEKLKLFKLQSASISFIARNLALLYSKTDNFDPESSYTNGNAQGFESFALPRTRSYGLNLKLKF</sequence>
<keyword evidence="6 14" id="KW-0732">Signal</keyword>
<feature type="chain" id="PRO_5012860093" evidence="14">
    <location>
        <begin position="37"/>
        <end position="1152"/>
    </location>
</feature>
<keyword evidence="9 12" id="KW-0472">Membrane</keyword>
<dbReference type="Gene3D" id="2.60.40.1120">
    <property type="entry name" value="Carboxypeptidase-like, regulatory domain"/>
    <property type="match status" value="1"/>
</dbReference>
<dbReference type="InterPro" id="IPR023996">
    <property type="entry name" value="TonB-dep_OMP_SusC/RagA"/>
</dbReference>
<dbReference type="InterPro" id="IPR012910">
    <property type="entry name" value="Plug_dom"/>
</dbReference>
<keyword evidence="17" id="KW-1185">Reference proteome</keyword>
<dbReference type="InterPro" id="IPR036942">
    <property type="entry name" value="Beta-barrel_TonB_sf"/>
</dbReference>
<reference evidence="16 17" key="1">
    <citation type="submission" date="2016-11" db="EMBL/GenBank/DDBJ databases">
        <authorList>
            <person name="Jaros S."/>
            <person name="Januszkiewicz K."/>
            <person name="Wedrychowicz H."/>
        </authorList>
    </citation>
    <scope>NUCLEOTIDE SEQUENCE [LARGE SCALE GENOMIC DNA]</scope>
    <source>
        <strain evidence="16 17">CGMCC 1.12145</strain>
    </source>
</reference>
<dbReference type="STRING" id="1150368.SAMN02927921_03337"/>
<keyword evidence="4" id="KW-0410">Iron transport</keyword>
<comment type="subcellular location">
    <subcellularLocation>
        <location evidence="1 12">Cell outer membrane</location>
        <topology evidence="1 12">Multi-pass membrane protein</topology>
    </subcellularLocation>
</comment>
<dbReference type="PANTHER" id="PTHR30069:SF29">
    <property type="entry name" value="HEMOGLOBIN AND HEMOGLOBIN-HAPTOGLOBIN-BINDING PROTEIN 1-RELATED"/>
    <property type="match status" value="1"/>
</dbReference>
<dbReference type="Pfam" id="PF07715">
    <property type="entry name" value="Plug"/>
    <property type="match status" value="1"/>
</dbReference>
<dbReference type="NCBIfam" id="TIGR04057">
    <property type="entry name" value="SusC_RagA_signa"/>
    <property type="match status" value="1"/>
</dbReference>
<keyword evidence="2 12" id="KW-0813">Transport</keyword>
<dbReference type="InterPro" id="IPR037066">
    <property type="entry name" value="Plug_dom_sf"/>
</dbReference>
<evidence type="ECO:0000256" key="3">
    <source>
        <dbReference type="ARBA" id="ARBA00022452"/>
    </source>
</evidence>
<dbReference type="SMART" id="SM00965">
    <property type="entry name" value="STN"/>
    <property type="match status" value="1"/>
</dbReference>
<dbReference type="InterPro" id="IPR000531">
    <property type="entry name" value="Beta-barrel_TonB"/>
</dbReference>
<proteinExistence type="inferred from homology"/>
<dbReference type="InterPro" id="IPR011662">
    <property type="entry name" value="Secretin/TonB_short_N"/>
</dbReference>
<name>A0A1K1RB55_9FLAO</name>
<protein>
    <submittedName>
        <fullName evidence="16">TonB-linked outer membrane protein, SusC/RagA family</fullName>
    </submittedName>
</protein>
<comment type="similarity">
    <text evidence="12 13">Belongs to the TonB-dependent receptor family.</text>
</comment>
<dbReference type="AlphaFoldDB" id="A0A1K1RB55"/>
<keyword evidence="10" id="KW-0675">Receptor</keyword>
<evidence type="ECO:0000256" key="10">
    <source>
        <dbReference type="ARBA" id="ARBA00023170"/>
    </source>
</evidence>
<evidence type="ECO:0000313" key="17">
    <source>
        <dbReference type="Proteomes" id="UP000182248"/>
    </source>
</evidence>
<evidence type="ECO:0000256" key="1">
    <source>
        <dbReference type="ARBA" id="ARBA00004571"/>
    </source>
</evidence>
<dbReference type="Pfam" id="PF13715">
    <property type="entry name" value="CarbopepD_reg_2"/>
    <property type="match status" value="1"/>
</dbReference>
<dbReference type="InterPro" id="IPR039426">
    <property type="entry name" value="TonB-dep_rcpt-like"/>
</dbReference>
<accession>A0A1K1RB55</accession>
<dbReference type="InterPro" id="IPR023997">
    <property type="entry name" value="TonB-dep_OMP_SusC/RagA_CS"/>
</dbReference>
<evidence type="ECO:0000256" key="13">
    <source>
        <dbReference type="RuleBase" id="RU003357"/>
    </source>
</evidence>
<evidence type="ECO:0000256" key="11">
    <source>
        <dbReference type="ARBA" id="ARBA00023237"/>
    </source>
</evidence>
<dbReference type="OrthoDB" id="9768177at2"/>
<keyword evidence="5 12" id="KW-0812">Transmembrane</keyword>
<dbReference type="Pfam" id="PF00593">
    <property type="entry name" value="TonB_dep_Rec_b-barrel"/>
    <property type="match status" value="1"/>
</dbReference>
<keyword evidence="4" id="KW-0406">Ion transport</keyword>
<dbReference type="PANTHER" id="PTHR30069">
    <property type="entry name" value="TONB-DEPENDENT OUTER MEMBRANE RECEPTOR"/>
    <property type="match status" value="1"/>
</dbReference>
<dbReference type="NCBIfam" id="TIGR04056">
    <property type="entry name" value="OMP_RagA_SusC"/>
    <property type="match status" value="1"/>
</dbReference>
<dbReference type="Gene3D" id="2.40.170.20">
    <property type="entry name" value="TonB-dependent receptor, beta-barrel domain"/>
    <property type="match status" value="1"/>
</dbReference>
<keyword evidence="7" id="KW-0408">Iron</keyword>
<dbReference type="GO" id="GO:0009279">
    <property type="term" value="C:cell outer membrane"/>
    <property type="evidence" value="ECO:0007669"/>
    <property type="project" value="UniProtKB-SubCell"/>
</dbReference>
<feature type="domain" description="Secretin/TonB short N-terminal" evidence="15">
    <location>
        <begin position="68"/>
        <end position="119"/>
    </location>
</feature>
<organism evidence="16 17">
    <name type="scientific">Sinomicrobium oceani</name>
    <dbReference type="NCBI Taxonomy" id="1150368"/>
    <lineage>
        <taxon>Bacteria</taxon>
        <taxon>Pseudomonadati</taxon>
        <taxon>Bacteroidota</taxon>
        <taxon>Flavobacteriia</taxon>
        <taxon>Flavobacteriales</taxon>
        <taxon>Flavobacteriaceae</taxon>
        <taxon>Sinomicrobium</taxon>
    </lineage>
</organism>
<evidence type="ECO:0000259" key="15">
    <source>
        <dbReference type="SMART" id="SM00965"/>
    </source>
</evidence>
<keyword evidence="8 13" id="KW-0798">TonB box</keyword>
<dbReference type="PROSITE" id="PS52016">
    <property type="entry name" value="TONB_DEPENDENT_REC_3"/>
    <property type="match status" value="1"/>
</dbReference>
<evidence type="ECO:0000313" key="16">
    <source>
        <dbReference type="EMBL" id="SFW68894.1"/>
    </source>
</evidence>
<keyword evidence="3 12" id="KW-1134">Transmembrane beta strand</keyword>
<dbReference type="Proteomes" id="UP000182248">
    <property type="component" value="Unassembled WGS sequence"/>
</dbReference>
<dbReference type="GO" id="GO:0044718">
    <property type="term" value="P:siderophore transmembrane transport"/>
    <property type="evidence" value="ECO:0007669"/>
    <property type="project" value="TreeGrafter"/>
</dbReference>
<evidence type="ECO:0000256" key="9">
    <source>
        <dbReference type="ARBA" id="ARBA00023136"/>
    </source>
</evidence>